<dbReference type="AlphaFoldDB" id="A0A6J4IQX4"/>
<protein>
    <recommendedName>
        <fullName evidence="3">Small ribosomal subunit protein bS16</fullName>
    </recommendedName>
</protein>
<dbReference type="GO" id="GO:0003735">
    <property type="term" value="F:structural constituent of ribosome"/>
    <property type="evidence" value="ECO:0007669"/>
    <property type="project" value="InterPro"/>
</dbReference>
<dbReference type="GO" id="GO:0006412">
    <property type="term" value="P:translation"/>
    <property type="evidence" value="ECO:0007669"/>
    <property type="project" value="UniProtKB-UniRule"/>
</dbReference>
<sequence>MSVSIRLRREGTTNRPYYKVVVADSRSPRDGKFIEIIGTYDPVKKDHNSTLKLDRIDHWISKGARPSDTVRSLIKKNRMVAAAQPAEAEAAPAGAAS</sequence>
<dbReference type="GO" id="GO:0015935">
    <property type="term" value="C:small ribosomal subunit"/>
    <property type="evidence" value="ECO:0007669"/>
    <property type="project" value="TreeGrafter"/>
</dbReference>
<dbReference type="PANTHER" id="PTHR12919">
    <property type="entry name" value="30S RIBOSOMAL PROTEIN S16"/>
    <property type="match status" value="1"/>
</dbReference>
<comment type="similarity">
    <text evidence="3">Belongs to the bacterial ribosomal protein bS16 family.</text>
</comment>
<evidence type="ECO:0000256" key="3">
    <source>
        <dbReference type="HAMAP-Rule" id="MF_00385"/>
    </source>
</evidence>
<dbReference type="EMBL" id="CADCTA010000093">
    <property type="protein sequence ID" value="CAA9259467.1"/>
    <property type="molecule type" value="Genomic_DNA"/>
</dbReference>
<dbReference type="Gene3D" id="3.30.1320.10">
    <property type="match status" value="1"/>
</dbReference>
<reference evidence="4" key="1">
    <citation type="submission" date="2020-02" db="EMBL/GenBank/DDBJ databases">
        <authorList>
            <person name="Meier V. D."/>
        </authorList>
    </citation>
    <scope>NUCLEOTIDE SEQUENCE</scope>
    <source>
        <strain evidence="4">AVDCRST_MAG42</strain>
    </source>
</reference>
<dbReference type="Pfam" id="PF00886">
    <property type="entry name" value="Ribosomal_S16"/>
    <property type="match status" value="1"/>
</dbReference>
<dbReference type="HAMAP" id="MF_00385">
    <property type="entry name" value="Ribosomal_bS16"/>
    <property type="match status" value="1"/>
</dbReference>
<dbReference type="InterPro" id="IPR000307">
    <property type="entry name" value="Ribosomal_bS16"/>
</dbReference>
<keyword evidence="1 3" id="KW-0689">Ribosomal protein</keyword>
<dbReference type="SUPFAM" id="SSF54565">
    <property type="entry name" value="Ribosomal protein S16"/>
    <property type="match status" value="1"/>
</dbReference>
<dbReference type="GO" id="GO:0005737">
    <property type="term" value="C:cytoplasm"/>
    <property type="evidence" value="ECO:0007669"/>
    <property type="project" value="UniProtKB-ARBA"/>
</dbReference>
<dbReference type="NCBIfam" id="TIGR00002">
    <property type="entry name" value="S16"/>
    <property type="match status" value="1"/>
</dbReference>
<keyword evidence="2 3" id="KW-0687">Ribonucleoprotein</keyword>
<gene>
    <name evidence="3" type="primary">rpsP</name>
    <name evidence="4" type="ORF">AVDCRST_MAG42-2639</name>
</gene>
<evidence type="ECO:0000256" key="2">
    <source>
        <dbReference type="ARBA" id="ARBA00023274"/>
    </source>
</evidence>
<dbReference type="PANTHER" id="PTHR12919:SF20">
    <property type="entry name" value="SMALL RIBOSOMAL SUBUNIT PROTEIN BS16M"/>
    <property type="match status" value="1"/>
</dbReference>
<organism evidence="4">
    <name type="scientific">uncultured Chthoniobacterales bacterium</name>
    <dbReference type="NCBI Taxonomy" id="1836801"/>
    <lineage>
        <taxon>Bacteria</taxon>
        <taxon>Pseudomonadati</taxon>
        <taxon>Verrucomicrobiota</taxon>
        <taxon>Spartobacteria</taxon>
        <taxon>Chthoniobacterales</taxon>
        <taxon>environmental samples</taxon>
    </lineage>
</organism>
<name>A0A6J4IQX4_9BACT</name>
<accession>A0A6J4IQX4</accession>
<dbReference type="InterPro" id="IPR023803">
    <property type="entry name" value="Ribosomal_bS16_dom_sf"/>
</dbReference>
<evidence type="ECO:0000256" key="1">
    <source>
        <dbReference type="ARBA" id="ARBA00022980"/>
    </source>
</evidence>
<proteinExistence type="inferred from homology"/>
<evidence type="ECO:0000313" key="4">
    <source>
        <dbReference type="EMBL" id="CAA9259467.1"/>
    </source>
</evidence>